<comment type="caution">
    <text evidence="6">The sequence shown here is derived from an EMBL/GenBank/DDBJ whole genome shotgun (WGS) entry which is preliminary data.</text>
</comment>
<feature type="transmembrane region" description="Helical" evidence="4">
    <location>
        <begin position="63"/>
        <end position="82"/>
    </location>
</feature>
<dbReference type="CDD" id="cd17337">
    <property type="entry name" value="MFS_CsbX"/>
    <property type="match status" value="1"/>
</dbReference>
<feature type="transmembrane region" description="Helical" evidence="4">
    <location>
        <begin position="119"/>
        <end position="144"/>
    </location>
</feature>
<dbReference type="Proteomes" id="UP000037566">
    <property type="component" value="Unassembled WGS sequence"/>
</dbReference>
<dbReference type="PATRIC" id="fig|33995.3.peg.1208"/>
<sequence length="492" mass="53235">MNATNNAASHGGASIPPASPIIWGMPVVLFWGYIAVALYMTGDGIEVAFLSKYVTGIGFSARQAGLLFTVYGATAAVASWLSGVLAEVYGPRRVMAIGTLWWIACHVAFLSGGVMRHDFVLMLVFYGLRGFAYPLFFYAFFFWIVQRTPDHRLASAIGWVWSMFTIGYGIIASFLPSFTIPAIGFLPTLWMSLAWVACGGLLAFFAIRDDAPAAIDSDAGRSLRHQMTEISRGLTLIVHNRDIALALVTRIICNLSLFGFPVVMPLFYTSAEGGFTMPQWLRIYGIFFVVQPFTNVMWGIVGDRIGWLRQMRWAGFVGCGIATLAFYYLPHAVPGNMVVAIFAALLFALTITSFVPMGAIFPILAPDHKGAAVSVQNLGGGLANFAGPALATVLVSGYGTQGVVVAFAALYFLGAVLRASSGWCSPVASMPWMSPPAPRRRRCVTGWMPTVWLRLLRWRNDAGPCGGRPRGTPPGIRGHTARPPAELCLAPP</sequence>
<dbReference type="InterPro" id="IPR011701">
    <property type="entry name" value="MFS"/>
</dbReference>
<feature type="transmembrane region" description="Helical" evidence="4">
    <location>
        <begin position="280"/>
        <end position="301"/>
    </location>
</feature>
<reference evidence="6" key="1">
    <citation type="submission" date="2015-08" db="EMBL/GenBank/DDBJ databases">
        <title>Draft genome sequence of Komagataeibacter europaeus CECT 8546 a cellulose producer strain from vinegar produced by the traditional method.</title>
        <authorList>
            <person name="Poehlein A."/>
            <person name="Valera M.J."/>
            <person name="Haack F.S."/>
            <person name="Mas A."/>
            <person name="Daniel R."/>
            <person name="Streit W.R."/>
            <person name="Mateo E."/>
        </authorList>
    </citation>
    <scope>NUCLEOTIDE SEQUENCE [LARGE SCALE GENOMIC DNA]</scope>
    <source>
        <strain evidence="6">CECT 8546</strain>
    </source>
</reference>
<keyword evidence="2 4" id="KW-1133">Transmembrane helix</keyword>
<evidence type="ECO:0000259" key="5">
    <source>
        <dbReference type="PROSITE" id="PS50850"/>
    </source>
</evidence>
<feature type="transmembrane region" description="Helical" evidence="4">
    <location>
        <begin position="94"/>
        <end position="112"/>
    </location>
</feature>
<dbReference type="GO" id="GO:0022857">
    <property type="term" value="F:transmembrane transporter activity"/>
    <property type="evidence" value="ECO:0007669"/>
    <property type="project" value="InterPro"/>
</dbReference>
<dbReference type="InterPro" id="IPR004748">
    <property type="entry name" value="Polyol_permease-like"/>
</dbReference>
<name>A0A0M0EJ24_KOMEU</name>
<dbReference type="NCBIfam" id="TIGR00897">
    <property type="entry name" value="2A0118"/>
    <property type="match status" value="1"/>
</dbReference>
<organism evidence="6 7">
    <name type="scientific">Komagataeibacter europaeus</name>
    <name type="common">Gluconacetobacter europaeus</name>
    <dbReference type="NCBI Taxonomy" id="33995"/>
    <lineage>
        <taxon>Bacteria</taxon>
        <taxon>Pseudomonadati</taxon>
        <taxon>Pseudomonadota</taxon>
        <taxon>Alphaproteobacteria</taxon>
        <taxon>Acetobacterales</taxon>
        <taxon>Acetobacteraceae</taxon>
        <taxon>Komagataeibacter</taxon>
    </lineage>
</organism>
<dbReference type="GO" id="GO:0016020">
    <property type="term" value="C:membrane"/>
    <property type="evidence" value="ECO:0007669"/>
    <property type="project" value="InterPro"/>
</dbReference>
<feature type="transmembrane region" description="Helical" evidence="4">
    <location>
        <begin position="20"/>
        <end position="42"/>
    </location>
</feature>
<keyword evidence="1 4" id="KW-0812">Transmembrane</keyword>
<dbReference type="PANTHER" id="PTHR23518">
    <property type="entry name" value="C-METHYLTRANSFERASE"/>
    <property type="match status" value="1"/>
</dbReference>
<feature type="transmembrane region" description="Helical" evidence="4">
    <location>
        <begin position="156"/>
        <end position="175"/>
    </location>
</feature>
<dbReference type="Gene3D" id="1.20.1250.20">
    <property type="entry name" value="MFS general substrate transporter like domains"/>
    <property type="match status" value="2"/>
</dbReference>
<evidence type="ECO:0000256" key="4">
    <source>
        <dbReference type="SAM" id="Phobius"/>
    </source>
</evidence>
<dbReference type="STRING" id="33995.KOEU_10940"/>
<dbReference type="EMBL" id="LHUQ01000004">
    <property type="protein sequence ID" value="KON65254.1"/>
    <property type="molecule type" value="Genomic_DNA"/>
</dbReference>
<keyword evidence="7" id="KW-1185">Reference proteome</keyword>
<evidence type="ECO:0000313" key="6">
    <source>
        <dbReference type="EMBL" id="KON65254.1"/>
    </source>
</evidence>
<dbReference type="RefSeq" id="WP_235450247.1">
    <property type="nucleotide sequence ID" value="NZ_LHUQ01000004.1"/>
</dbReference>
<dbReference type="PANTHER" id="PTHR23518:SF2">
    <property type="entry name" value="MAJOR FACILITATOR SUPERFAMILY TRANSPORTER"/>
    <property type="match status" value="1"/>
</dbReference>
<protein>
    <submittedName>
        <fullName evidence="6">Alpha-ketoglutarate permease</fullName>
    </submittedName>
</protein>
<feature type="domain" description="Major facilitator superfamily (MFS) profile" evidence="5">
    <location>
        <begin position="28"/>
        <end position="426"/>
    </location>
</feature>
<dbReference type="PROSITE" id="PS50850">
    <property type="entry name" value="MFS"/>
    <property type="match status" value="1"/>
</dbReference>
<proteinExistence type="predicted"/>
<evidence type="ECO:0000256" key="2">
    <source>
        <dbReference type="ARBA" id="ARBA00022989"/>
    </source>
</evidence>
<feature type="transmembrane region" description="Helical" evidence="4">
    <location>
        <begin position="313"/>
        <end position="330"/>
    </location>
</feature>
<feature type="transmembrane region" description="Helical" evidence="4">
    <location>
        <begin position="337"/>
        <end position="365"/>
    </location>
</feature>
<keyword evidence="3 4" id="KW-0472">Membrane</keyword>
<dbReference type="SUPFAM" id="SSF103473">
    <property type="entry name" value="MFS general substrate transporter"/>
    <property type="match status" value="1"/>
</dbReference>
<dbReference type="InterPro" id="IPR036259">
    <property type="entry name" value="MFS_trans_sf"/>
</dbReference>
<gene>
    <name evidence="6" type="primary">csbX1</name>
    <name evidence="6" type="ORF">KOEU_10940</name>
</gene>
<feature type="transmembrane region" description="Helical" evidence="4">
    <location>
        <begin position="243"/>
        <end position="268"/>
    </location>
</feature>
<evidence type="ECO:0000256" key="3">
    <source>
        <dbReference type="ARBA" id="ARBA00023136"/>
    </source>
</evidence>
<dbReference type="AlphaFoldDB" id="A0A0M0EJ24"/>
<accession>A0A0M0EJ24</accession>
<dbReference type="InterPro" id="IPR020846">
    <property type="entry name" value="MFS_dom"/>
</dbReference>
<evidence type="ECO:0000313" key="7">
    <source>
        <dbReference type="Proteomes" id="UP000037566"/>
    </source>
</evidence>
<dbReference type="Pfam" id="PF07690">
    <property type="entry name" value="MFS_1"/>
    <property type="match status" value="1"/>
</dbReference>
<feature type="transmembrane region" description="Helical" evidence="4">
    <location>
        <begin position="182"/>
        <end position="207"/>
    </location>
</feature>
<feature type="transmembrane region" description="Helical" evidence="4">
    <location>
        <begin position="385"/>
        <end position="413"/>
    </location>
</feature>
<evidence type="ECO:0000256" key="1">
    <source>
        <dbReference type="ARBA" id="ARBA00022692"/>
    </source>
</evidence>